<keyword evidence="3" id="KW-1185">Reference proteome</keyword>
<keyword evidence="2" id="KW-1133">Transmembrane helix</keyword>
<evidence type="ECO:0000313" key="4">
    <source>
        <dbReference type="RefSeq" id="XP_012945380.1"/>
    </source>
</evidence>
<feature type="compositionally biased region" description="Basic and acidic residues" evidence="1">
    <location>
        <begin position="78"/>
        <end position="94"/>
    </location>
</feature>
<dbReference type="RefSeq" id="XP_012945380.1">
    <property type="nucleotide sequence ID" value="XM_013089926.2"/>
</dbReference>
<evidence type="ECO:0000256" key="1">
    <source>
        <dbReference type="SAM" id="MobiDB-lite"/>
    </source>
</evidence>
<gene>
    <name evidence="4" type="primary">LOC106013649</name>
</gene>
<feature type="transmembrane region" description="Helical" evidence="2">
    <location>
        <begin position="21"/>
        <end position="42"/>
    </location>
</feature>
<proteinExistence type="predicted"/>
<evidence type="ECO:0000256" key="2">
    <source>
        <dbReference type="SAM" id="Phobius"/>
    </source>
</evidence>
<protein>
    <submittedName>
        <fullName evidence="4">Uncharacterized protein LOC106013649</fullName>
    </submittedName>
</protein>
<feature type="region of interest" description="Disordered" evidence="1">
    <location>
        <begin position="56"/>
        <end position="101"/>
    </location>
</feature>
<sequence>MVGGLVYCIRILKGSQVQLGFSPWITFPGFLLLAMGASMVSFSSRTVFFPVDTIGDEKDPDLSDSPTGELPGSTASIEMKRVEDNSNKKPDRDTGTSSAKN</sequence>
<accession>A0ABM1AD20</accession>
<keyword evidence="2" id="KW-0812">Transmembrane</keyword>
<dbReference type="Proteomes" id="UP000694888">
    <property type="component" value="Unplaced"/>
</dbReference>
<evidence type="ECO:0000313" key="3">
    <source>
        <dbReference type="Proteomes" id="UP000694888"/>
    </source>
</evidence>
<name>A0ABM1AD20_APLCA</name>
<keyword evidence="2" id="KW-0472">Membrane</keyword>
<dbReference type="GeneID" id="106013649"/>
<organism evidence="3 4">
    <name type="scientific">Aplysia californica</name>
    <name type="common">California sea hare</name>
    <dbReference type="NCBI Taxonomy" id="6500"/>
    <lineage>
        <taxon>Eukaryota</taxon>
        <taxon>Metazoa</taxon>
        <taxon>Spiralia</taxon>
        <taxon>Lophotrochozoa</taxon>
        <taxon>Mollusca</taxon>
        <taxon>Gastropoda</taxon>
        <taxon>Heterobranchia</taxon>
        <taxon>Euthyneura</taxon>
        <taxon>Tectipleura</taxon>
        <taxon>Aplysiida</taxon>
        <taxon>Aplysioidea</taxon>
        <taxon>Aplysiidae</taxon>
        <taxon>Aplysia</taxon>
    </lineage>
</organism>
<reference evidence="4" key="1">
    <citation type="submission" date="2025-08" db="UniProtKB">
        <authorList>
            <consortium name="RefSeq"/>
        </authorList>
    </citation>
    <scope>IDENTIFICATION</scope>
</reference>